<dbReference type="Pfam" id="PF07690">
    <property type="entry name" value="MFS_1"/>
    <property type="match status" value="1"/>
</dbReference>
<evidence type="ECO:0000256" key="6">
    <source>
        <dbReference type="SAM" id="Phobius"/>
    </source>
</evidence>
<feature type="transmembrane region" description="Helical" evidence="6">
    <location>
        <begin position="408"/>
        <end position="433"/>
    </location>
</feature>
<keyword evidence="3 6" id="KW-0812">Transmembrane</keyword>
<feature type="domain" description="Major facilitator superfamily (MFS) profile" evidence="7">
    <location>
        <begin position="13"/>
        <end position="523"/>
    </location>
</feature>
<feature type="transmembrane region" description="Helical" evidence="6">
    <location>
        <begin position="371"/>
        <end position="396"/>
    </location>
</feature>
<dbReference type="GO" id="GO:0022857">
    <property type="term" value="F:transmembrane transporter activity"/>
    <property type="evidence" value="ECO:0007669"/>
    <property type="project" value="InterPro"/>
</dbReference>
<feature type="transmembrane region" description="Helical" evidence="6">
    <location>
        <begin position="315"/>
        <end position="334"/>
    </location>
</feature>
<keyword evidence="5 6" id="KW-0472">Membrane</keyword>
<feature type="transmembrane region" description="Helical" evidence="6">
    <location>
        <begin position="500"/>
        <end position="521"/>
    </location>
</feature>
<dbReference type="AlphaFoldDB" id="A0A7W8N3V2"/>
<dbReference type="InterPro" id="IPR036259">
    <property type="entry name" value="MFS_trans_sf"/>
</dbReference>
<organism evidence="8 9">
    <name type="scientific">Tunturiibacter lichenicola</name>
    <dbReference type="NCBI Taxonomy" id="2051959"/>
    <lineage>
        <taxon>Bacteria</taxon>
        <taxon>Pseudomonadati</taxon>
        <taxon>Acidobacteriota</taxon>
        <taxon>Terriglobia</taxon>
        <taxon>Terriglobales</taxon>
        <taxon>Acidobacteriaceae</taxon>
        <taxon>Tunturiibacter</taxon>
    </lineage>
</organism>
<evidence type="ECO:0000259" key="7">
    <source>
        <dbReference type="PROSITE" id="PS50850"/>
    </source>
</evidence>
<dbReference type="PANTHER" id="PTHR42718:SF9">
    <property type="entry name" value="MAJOR FACILITATOR SUPERFAMILY MULTIDRUG TRANSPORTER MFSC"/>
    <property type="match status" value="1"/>
</dbReference>
<feature type="transmembrane region" description="Helical" evidence="6">
    <location>
        <begin position="208"/>
        <end position="226"/>
    </location>
</feature>
<comment type="subcellular location">
    <subcellularLocation>
        <location evidence="1">Membrane</location>
        <topology evidence="1">Multi-pass membrane protein</topology>
    </subcellularLocation>
</comment>
<feature type="transmembrane region" description="Helical" evidence="6">
    <location>
        <begin position="238"/>
        <end position="256"/>
    </location>
</feature>
<dbReference type="Gene3D" id="1.20.1250.20">
    <property type="entry name" value="MFS general substrate transporter like domains"/>
    <property type="match status" value="1"/>
</dbReference>
<feature type="transmembrane region" description="Helical" evidence="6">
    <location>
        <begin position="56"/>
        <end position="77"/>
    </location>
</feature>
<keyword evidence="2" id="KW-0813">Transport</keyword>
<evidence type="ECO:0000256" key="1">
    <source>
        <dbReference type="ARBA" id="ARBA00004141"/>
    </source>
</evidence>
<feature type="transmembrane region" description="Helical" evidence="6">
    <location>
        <begin position="108"/>
        <end position="131"/>
    </location>
</feature>
<feature type="transmembrane region" description="Helical" evidence="6">
    <location>
        <begin position="138"/>
        <end position="160"/>
    </location>
</feature>
<accession>A0A7W8N3V2</accession>
<dbReference type="GO" id="GO:0016020">
    <property type="term" value="C:membrane"/>
    <property type="evidence" value="ECO:0007669"/>
    <property type="project" value="UniProtKB-SubCell"/>
</dbReference>
<evidence type="ECO:0000256" key="3">
    <source>
        <dbReference type="ARBA" id="ARBA00022692"/>
    </source>
</evidence>
<feature type="transmembrane region" description="Helical" evidence="6">
    <location>
        <begin position="172"/>
        <end position="192"/>
    </location>
</feature>
<feature type="transmembrane region" description="Helical" evidence="6">
    <location>
        <begin position="341"/>
        <end position="365"/>
    </location>
</feature>
<feature type="transmembrane region" description="Helical" evidence="6">
    <location>
        <begin position="277"/>
        <end position="303"/>
    </location>
</feature>
<dbReference type="InterPro" id="IPR011701">
    <property type="entry name" value="MFS"/>
</dbReference>
<dbReference type="InterPro" id="IPR020846">
    <property type="entry name" value="MFS_dom"/>
</dbReference>
<reference evidence="8 9" key="1">
    <citation type="submission" date="2020-08" db="EMBL/GenBank/DDBJ databases">
        <title>Genomic Encyclopedia of Type Strains, Phase IV (KMG-V): Genome sequencing to study the core and pangenomes of soil and plant-associated prokaryotes.</title>
        <authorList>
            <person name="Whitman W."/>
        </authorList>
    </citation>
    <scope>NUCLEOTIDE SEQUENCE [LARGE SCALE GENOMIC DNA]</scope>
    <source>
        <strain evidence="8 9">M8US30</strain>
    </source>
</reference>
<dbReference type="Proteomes" id="UP000569092">
    <property type="component" value="Unassembled WGS sequence"/>
</dbReference>
<comment type="caution">
    <text evidence="8">The sequence shown here is derived from an EMBL/GenBank/DDBJ whole genome shotgun (WGS) entry which is preliminary data.</text>
</comment>
<dbReference type="PROSITE" id="PS50850">
    <property type="entry name" value="MFS"/>
    <property type="match status" value="1"/>
</dbReference>
<evidence type="ECO:0000313" key="8">
    <source>
        <dbReference type="EMBL" id="MBB5343818.1"/>
    </source>
</evidence>
<evidence type="ECO:0000313" key="9">
    <source>
        <dbReference type="Proteomes" id="UP000569092"/>
    </source>
</evidence>
<keyword evidence="4 6" id="KW-1133">Transmembrane helix</keyword>
<dbReference type="EMBL" id="JACHDZ010000002">
    <property type="protein sequence ID" value="MBB5343818.1"/>
    <property type="molecule type" value="Genomic_DNA"/>
</dbReference>
<feature type="transmembrane region" description="Helical" evidence="6">
    <location>
        <begin position="84"/>
        <end position="102"/>
    </location>
</feature>
<name>A0A7W8N3V2_9BACT</name>
<evidence type="ECO:0000256" key="4">
    <source>
        <dbReference type="ARBA" id="ARBA00022989"/>
    </source>
</evidence>
<dbReference type="SUPFAM" id="SSF103473">
    <property type="entry name" value="MFS general substrate transporter"/>
    <property type="match status" value="1"/>
</dbReference>
<proteinExistence type="predicted"/>
<sequence>MTTDPQTESVQRIRPILGILGVLLGASLATFFGRLLSVGAPDLRGALRLDFDSASWIGTTYNMGLMFIGPFSVYLGGLLGPRRVLLVSATIFTLLCIVMPFAGHLSVLLFLLAAAGMTAGTFYPLTLSFILRNLPQSYLHLGIAAYAADIVITTHMAHSYEGWLMEALSWHWIFWTIALLTPIMIALVVFGIPPQPMPKPTPGQPSPSWRGFLFFSLGAALLYGAMDQGQRLDWWRSGTFVAMVVSGSFLILAAAVRHFSKPNPLINFPFLRRRNTVLLAFIIMIFRFVLLSGVVLVPSYLTAIRGYRPEQVGPVLLWLAIPEFLAGLLAIYLLGRVDSRLIMAAGFATVAIAALMDSHITSVWAGNSFDLSQIVLAMGEGFAFNGMVGTIVLDLINSGSMNKGPDVLSFSGFFQTIRLFGGELGATFIQFFLHSRQVFHGDLLSADIQGGSTPVIERAHILTSGMHAQSATQDIALGRAATLFGGSIRQQAFTLSIMDAFTLIACVATASLLIIACLHGLKVGFRQIIATSAKPAS</sequence>
<feature type="transmembrane region" description="Helical" evidence="6">
    <location>
        <begin position="16"/>
        <end position="36"/>
    </location>
</feature>
<dbReference type="PANTHER" id="PTHR42718">
    <property type="entry name" value="MAJOR FACILITATOR SUPERFAMILY MULTIDRUG TRANSPORTER MFSC"/>
    <property type="match status" value="1"/>
</dbReference>
<evidence type="ECO:0000256" key="5">
    <source>
        <dbReference type="ARBA" id="ARBA00023136"/>
    </source>
</evidence>
<evidence type="ECO:0000256" key="2">
    <source>
        <dbReference type="ARBA" id="ARBA00022448"/>
    </source>
</evidence>
<gene>
    <name evidence="8" type="ORF">HDF10_001793</name>
</gene>
<protein>
    <submittedName>
        <fullName evidence="8">DHA2 family multidrug resistance protein</fullName>
    </submittedName>
</protein>